<sequence length="292" mass="32303">MYAVQIGKLDEATLALKQRESTKRELVNLIDNRIPVVLEEIGRLLREALIILSGSADVGSSPKSTSAATLVITSPNNDAVKGFLTVNGTSIVKGDLTIKFNHYNRGSPYKVTVNNSKPHSLLQLHLARNGVVAATGIVEDSFFAGFDRISLMQMFKRISNQIGQSIQILKAAPEDTLFPARDCDAKMFAPDLPEDLIVEFHVAETSVVCSIFAIQFHRDALPIQIQQLQHKFLTRFRGSLKTSMYKGRHVEILDELAVESVSPQLTRLEAILARIQTICQSTHHKLACVSEI</sequence>
<organism evidence="1 2">
    <name type="scientific">Synchytrium microbalum</name>
    <dbReference type="NCBI Taxonomy" id="1806994"/>
    <lineage>
        <taxon>Eukaryota</taxon>
        <taxon>Fungi</taxon>
        <taxon>Fungi incertae sedis</taxon>
        <taxon>Chytridiomycota</taxon>
        <taxon>Chytridiomycota incertae sedis</taxon>
        <taxon>Chytridiomycetes</taxon>
        <taxon>Synchytriales</taxon>
        <taxon>Synchytriaceae</taxon>
        <taxon>Synchytrium</taxon>
    </lineage>
</organism>
<evidence type="ECO:0000313" key="1">
    <source>
        <dbReference type="EMBL" id="TPX31654.1"/>
    </source>
</evidence>
<dbReference type="PANTHER" id="PTHR13618">
    <property type="entry name" value="LEUCINE ZIPPER CONTAINING TRANSCRIPTION FACTOR LZF1"/>
    <property type="match status" value="1"/>
</dbReference>
<name>A0A507C0R6_9FUNG</name>
<reference evidence="1 2" key="1">
    <citation type="journal article" date="2019" name="Sci. Rep.">
        <title>Comparative genomics of chytrid fungi reveal insights into the obligate biotrophic and pathogenic lifestyle of Synchytrium endobioticum.</title>
        <authorList>
            <person name="van de Vossenberg B.T.L.H."/>
            <person name="Warris S."/>
            <person name="Nguyen H.D.T."/>
            <person name="van Gent-Pelzer M.P.E."/>
            <person name="Joly D.L."/>
            <person name="van de Geest H.C."/>
            <person name="Bonants P.J.M."/>
            <person name="Smith D.S."/>
            <person name="Levesque C.A."/>
            <person name="van der Lee T.A.J."/>
        </authorList>
    </citation>
    <scope>NUCLEOTIDE SEQUENCE [LARGE SCALE GENOMIC DNA]</scope>
    <source>
        <strain evidence="1 2">JEL517</strain>
    </source>
</reference>
<accession>A0A507C0R6</accession>
<proteinExistence type="predicted"/>
<dbReference type="AlphaFoldDB" id="A0A507C0R6"/>
<dbReference type="STRING" id="1806994.A0A507C0R6"/>
<dbReference type="EMBL" id="QEAO01000041">
    <property type="protein sequence ID" value="TPX31654.1"/>
    <property type="molecule type" value="Genomic_DNA"/>
</dbReference>
<dbReference type="InterPro" id="IPR028241">
    <property type="entry name" value="RAVE2/Rogdi"/>
</dbReference>
<evidence type="ECO:0000313" key="2">
    <source>
        <dbReference type="Proteomes" id="UP000319731"/>
    </source>
</evidence>
<dbReference type="Pfam" id="PF10259">
    <property type="entry name" value="Rogdi_lz"/>
    <property type="match status" value="1"/>
</dbReference>
<comment type="caution">
    <text evidence="1">The sequence shown here is derived from an EMBL/GenBank/DDBJ whole genome shotgun (WGS) entry which is preliminary data.</text>
</comment>
<dbReference type="RefSeq" id="XP_031023028.1">
    <property type="nucleotide sequence ID" value="XM_031171007.1"/>
</dbReference>
<dbReference type="GO" id="GO:0043291">
    <property type="term" value="C:RAVE complex"/>
    <property type="evidence" value="ECO:0007669"/>
    <property type="project" value="TreeGrafter"/>
</dbReference>
<dbReference type="GeneID" id="42006304"/>
<keyword evidence="2" id="KW-1185">Reference proteome</keyword>
<dbReference type="OrthoDB" id="66510at2759"/>
<protein>
    <submittedName>
        <fullName evidence="1">Uncharacterized protein</fullName>
    </submittedName>
</protein>
<gene>
    <name evidence="1" type="ORF">SmJEL517_g05079</name>
</gene>
<dbReference type="Proteomes" id="UP000319731">
    <property type="component" value="Unassembled WGS sequence"/>
</dbReference>
<dbReference type="PANTHER" id="PTHR13618:SF1">
    <property type="entry name" value="PROTEIN ROGDI HOMOLOG"/>
    <property type="match status" value="1"/>
</dbReference>